<dbReference type="KEGG" id="vg:18505899"/>
<dbReference type="RefSeq" id="YP_009009235.1">
    <property type="nucleotide sequence ID" value="NC_023600.1"/>
</dbReference>
<accession>W8EEN9</accession>
<proteinExistence type="predicted"/>
<reference evidence="1 2" key="1">
    <citation type="journal article" date="2014" name="Genome Announc.">
        <title>Complete genome sequences of nine mycobacteriophages.</title>
        <authorList>
            <person name="Franceschelli J.J."/>
            <person name="Suarez C.A."/>
            <person name="Teran L."/>
            <person name="Raya R.R."/>
            <person name="Morbidoni H.R."/>
        </authorList>
    </citation>
    <scope>NUCLEOTIDE SEQUENCE [LARGE SCALE GENOMIC DNA]</scope>
</reference>
<evidence type="ECO:0000313" key="2">
    <source>
        <dbReference type="Proteomes" id="UP000203096"/>
    </source>
</evidence>
<keyword evidence="2" id="KW-1185">Reference proteome</keyword>
<organism evidence="1 2">
    <name type="scientific">Mycobacterium phage Julie1</name>
    <dbReference type="NCBI Taxonomy" id="1463812"/>
    <lineage>
        <taxon>Viruses</taxon>
        <taxon>Duplodnaviria</taxon>
        <taxon>Heunggongvirae</taxon>
        <taxon>Uroviricota</taxon>
        <taxon>Caudoviricetes</taxon>
        <taxon>Bclasvirinae</taxon>
        <taxon>Julieunavirus</taxon>
        <taxon>Julieunavirus julie1</taxon>
    </lineage>
</organism>
<protein>
    <submittedName>
        <fullName evidence="1">Uncharacterized protein</fullName>
    </submittedName>
</protein>
<dbReference type="GeneID" id="18505899"/>
<name>W8EEN9_9CAUD</name>
<sequence>MAIVNVLMDTAAERGSKFDDETRAEIEFLSPDLEAGQVGEVELGAQAVSRAKIKLGAVDSPQIAENGVQAVNVAPLAVGTAALQPDSVTGEKAGPGVVSAVDASGAYIESKEWHGTATEFQQITQPDPNTNYYVR</sequence>
<evidence type="ECO:0000313" key="1">
    <source>
        <dbReference type="EMBL" id="AHJ88535.1"/>
    </source>
</evidence>
<dbReference type="Proteomes" id="UP000203096">
    <property type="component" value="Segment"/>
</dbReference>
<gene>
    <name evidence="1" type="ORF">Jolie1_035</name>
</gene>
<dbReference type="EMBL" id="KJ433976">
    <property type="protein sequence ID" value="AHJ88535.1"/>
    <property type="molecule type" value="Genomic_DNA"/>
</dbReference>